<dbReference type="EMBL" id="SNWQ01000001">
    <property type="protein sequence ID" value="TDO54819.1"/>
    <property type="molecule type" value="Genomic_DNA"/>
</dbReference>
<comment type="caution">
    <text evidence="1">The sequence shown here is derived from an EMBL/GenBank/DDBJ whole genome shotgun (WGS) entry which is preliminary data.</text>
</comment>
<gene>
    <name evidence="1" type="ORF">EV643_101610</name>
</gene>
<dbReference type="Proteomes" id="UP000295388">
    <property type="component" value="Unassembled WGS sequence"/>
</dbReference>
<accession>A0A4R6KQY3</accession>
<dbReference type="RefSeq" id="WP_166665291.1">
    <property type="nucleotide sequence ID" value="NZ_SNWQ01000001.1"/>
</dbReference>
<evidence type="ECO:0000313" key="1">
    <source>
        <dbReference type="EMBL" id="TDO54819.1"/>
    </source>
</evidence>
<dbReference type="AlphaFoldDB" id="A0A4R6KQY3"/>
<protein>
    <submittedName>
        <fullName evidence="1">Uncharacterized protein</fullName>
    </submittedName>
</protein>
<name>A0A4R6KQY3_9ACTN</name>
<proteinExistence type="predicted"/>
<reference evidence="1 2" key="1">
    <citation type="submission" date="2019-03" db="EMBL/GenBank/DDBJ databases">
        <title>Genomic Encyclopedia of Type Strains, Phase III (KMG-III): the genomes of soil and plant-associated and newly described type strains.</title>
        <authorList>
            <person name="Whitman W."/>
        </authorList>
    </citation>
    <scope>NUCLEOTIDE SEQUENCE [LARGE SCALE GENOMIC DNA]</scope>
    <source>
        <strain evidence="1 2">VKM Ac-2527</strain>
    </source>
</reference>
<evidence type="ECO:0000313" key="2">
    <source>
        <dbReference type="Proteomes" id="UP000295388"/>
    </source>
</evidence>
<keyword evidence="2" id="KW-1185">Reference proteome</keyword>
<organism evidence="1 2">
    <name type="scientific">Kribbella caucasensis</name>
    <dbReference type="NCBI Taxonomy" id="2512215"/>
    <lineage>
        <taxon>Bacteria</taxon>
        <taxon>Bacillati</taxon>
        <taxon>Actinomycetota</taxon>
        <taxon>Actinomycetes</taxon>
        <taxon>Propionibacteriales</taxon>
        <taxon>Kribbellaceae</taxon>
        <taxon>Kribbella</taxon>
    </lineage>
</organism>
<sequence>MEHDQIQGDRLARTEWLIAQLRERAATCADPKEQTNLRRSADALIRLATALRP</sequence>